<organism evidence="2">
    <name type="scientific">bioreactor metagenome</name>
    <dbReference type="NCBI Taxonomy" id="1076179"/>
    <lineage>
        <taxon>unclassified sequences</taxon>
        <taxon>metagenomes</taxon>
        <taxon>ecological metagenomes</taxon>
    </lineage>
</organism>
<comment type="caution">
    <text evidence="2">The sequence shown here is derived from an EMBL/GenBank/DDBJ whole genome shotgun (WGS) entry which is preliminary data.</text>
</comment>
<gene>
    <name evidence="2" type="ORF">SDC9_178306</name>
</gene>
<sequence length="68" mass="7439">MGFATSVTASAQNQKVAANATKSLFKLLRVSLNAKPEPIPEPTPEPKKPVENKPMKFLSALMSRKEDQ</sequence>
<proteinExistence type="predicted"/>
<feature type="region of interest" description="Disordered" evidence="1">
    <location>
        <begin position="34"/>
        <end position="54"/>
    </location>
</feature>
<evidence type="ECO:0000256" key="1">
    <source>
        <dbReference type="SAM" id="MobiDB-lite"/>
    </source>
</evidence>
<protein>
    <submittedName>
        <fullName evidence="2">Uncharacterized protein</fullName>
    </submittedName>
</protein>
<dbReference type="AlphaFoldDB" id="A0A645GVL8"/>
<feature type="compositionally biased region" description="Basic and acidic residues" evidence="1">
    <location>
        <begin position="44"/>
        <end position="54"/>
    </location>
</feature>
<reference evidence="2" key="1">
    <citation type="submission" date="2019-08" db="EMBL/GenBank/DDBJ databases">
        <authorList>
            <person name="Kucharzyk K."/>
            <person name="Murdoch R.W."/>
            <person name="Higgins S."/>
            <person name="Loffler F."/>
        </authorList>
    </citation>
    <scope>NUCLEOTIDE SEQUENCE</scope>
</reference>
<name>A0A645GVL8_9ZZZZ</name>
<accession>A0A645GVL8</accession>
<dbReference type="EMBL" id="VSSQ01082103">
    <property type="protein sequence ID" value="MPN30835.1"/>
    <property type="molecule type" value="Genomic_DNA"/>
</dbReference>
<evidence type="ECO:0000313" key="2">
    <source>
        <dbReference type="EMBL" id="MPN30835.1"/>
    </source>
</evidence>